<dbReference type="GO" id="GO:0015031">
    <property type="term" value="P:protein transport"/>
    <property type="evidence" value="ECO:0007669"/>
    <property type="project" value="UniProtKB-KW"/>
</dbReference>
<evidence type="ECO:0000313" key="12">
    <source>
        <dbReference type="Proteomes" id="UP000606935"/>
    </source>
</evidence>
<evidence type="ECO:0000256" key="5">
    <source>
        <dbReference type="ARBA" id="ARBA00022519"/>
    </source>
</evidence>
<dbReference type="PROSITE" id="PS52015">
    <property type="entry name" value="TONB_CTD"/>
    <property type="match status" value="1"/>
</dbReference>
<evidence type="ECO:0000256" key="4">
    <source>
        <dbReference type="ARBA" id="ARBA00022475"/>
    </source>
</evidence>
<dbReference type="InterPro" id="IPR051045">
    <property type="entry name" value="TonB-dependent_transducer"/>
</dbReference>
<dbReference type="Proteomes" id="UP000606935">
    <property type="component" value="Unassembled WGS sequence"/>
</dbReference>
<comment type="similarity">
    <text evidence="2">Belongs to the TonB family.</text>
</comment>
<organism evidence="11 12">
    <name type="scientific">Bowmanella pacifica</name>
    <dbReference type="NCBI Taxonomy" id="502051"/>
    <lineage>
        <taxon>Bacteria</taxon>
        <taxon>Pseudomonadati</taxon>
        <taxon>Pseudomonadota</taxon>
        <taxon>Gammaproteobacteria</taxon>
        <taxon>Alteromonadales</taxon>
        <taxon>Alteromonadaceae</taxon>
        <taxon>Bowmanella</taxon>
    </lineage>
</organism>
<dbReference type="AlphaFoldDB" id="A0A917YY37"/>
<evidence type="ECO:0000313" key="11">
    <source>
        <dbReference type="EMBL" id="GGO67654.1"/>
    </source>
</evidence>
<dbReference type="GO" id="GO:0005886">
    <property type="term" value="C:plasma membrane"/>
    <property type="evidence" value="ECO:0007669"/>
    <property type="project" value="UniProtKB-SubCell"/>
</dbReference>
<evidence type="ECO:0000256" key="1">
    <source>
        <dbReference type="ARBA" id="ARBA00004383"/>
    </source>
</evidence>
<evidence type="ECO:0000256" key="2">
    <source>
        <dbReference type="ARBA" id="ARBA00006555"/>
    </source>
</evidence>
<accession>A0A917YY37</accession>
<reference evidence="11" key="1">
    <citation type="journal article" date="2014" name="Int. J. Syst. Evol. Microbiol.">
        <title>Complete genome sequence of Corynebacterium casei LMG S-19264T (=DSM 44701T), isolated from a smear-ripened cheese.</title>
        <authorList>
            <consortium name="US DOE Joint Genome Institute (JGI-PGF)"/>
            <person name="Walter F."/>
            <person name="Albersmeier A."/>
            <person name="Kalinowski J."/>
            <person name="Ruckert C."/>
        </authorList>
    </citation>
    <scope>NUCLEOTIDE SEQUENCE</scope>
    <source>
        <strain evidence="11">CGMCC 1.7086</strain>
    </source>
</reference>
<comment type="caution">
    <text evidence="11">The sequence shown here is derived from an EMBL/GenBank/DDBJ whole genome shotgun (WGS) entry which is preliminary data.</text>
</comment>
<dbReference type="NCBIfam" id="TIGR01352">
    <property type="entry name" value="tonB_Cterm"/>
    <property type="match status" value="1"/>
</dbReference>
<keyword evidence="9" id="KW-0472">Membrane</keyword>
<keyword evidence="3" id="KW-0813">Transport</keyword>
<gene>
    <name evidence="11" type="ORF">GCM10010982_14630</name>
</gene>
<dbReference type="GO" id="GO:0055085">
    <property type="term" value="P:transmembrane transport"/>
    <property type="evidence" value="ECO:0007669"/>
    <property type="project" value="InterPro"/>
</dbReference>
<dbReference type="Gene3D" id="3.30.1150.10">
    <property type="match status" value="1"/>
</dbReference>
<keyword evidence="7" id="KW-0653">Protein transport</keyword>
<keyword evidence="5" id="KW-0997">Cell inner membrane</keyword>
<dbReference type="PROSITE" id="PS51257">
    <property type="entry name" value="PROKAR_LIPOPROTEIN"/>
    <property type="match status" value="1"/>
</dbReference>
<dbReference type="InterPro" id="IPR006260">
    <property type="entry name" value="TonB/TolA_C"/>
</dbReference>
<dbReference type="RefSeq" id="WP_188692521.1">
    <property type="nucleotide sequence ID" value="NZ_BMLS01000002.1"/>
</dbReference>
<protein>
    <recommendedName>
        <fullName evidence="10">TonB C-terminal domain-containing protein</fullName>
    </recommendedName>
</protein>
<dbReference type="InterPro" id="IPR037682">
    <property type="entry name" value="TonB_C"/>
</dbReference>
<evidence type="ECO:0000256" key="9">
    <source>
        <dbReference type="ARBA" id="ARBA00023136"/>
    </source>
</evidence>
<sequence>MRAVLLCALMGLSACQSTTELAPEQDNGLPYLDLTAEQSLKPESPYWQISKHTYPSYPVSAAKDGLSGCVKLAFGINTQGQPEGYKVVASYPPGVFDQKAAQALSQWRWGPGANNSQRQPVFTQTQLDFMVEGAKNLAEAEENCGYQHNRRF</sequence>
<dbReference type="SUPFAM" id="SSF74653">
    <property type="entry name" value="TolA/TonB C-terminal domain"/>
    <property type="match status" value="1"/>
</dbReference>
<evidence type="ECO:0000256" key="7">
    <source>
        <dbReference type="ARBA" id="ARBA00022927"/>
    </source>
</evidence>
<evidence type="ECO:0000256" key="6">
    <source>
        <dbReference type="ARBA" id="ARBA00022692"/>
    </source>
</evidence>
<keyword evidence="4" id="KW-1003">Cell membrane</keyword>
<dbReference type="PANTHER" id="PTHR33446">
    <property type="entry name" value="PROTEIN TONB-RELATED"/>
    <property type="match status" value="1"/>
</dbReference>
<feature type="domain" description="TonB C-terminal" evidence="10">
    <location>
        <begin position="42"/>
        <end position="138"/>
    </location>
</feature>
<evidence type="ECO:0000259" key="10">
    <source>
        <dbReference type="PROSITE" id="PS52015"/>
    </source>
</evidence>
<comment type="subcellular location">
    <subcellularLocation>
        <location evidence="1">Cell inner membrane</location>
        <topology evidence="1">Single-pass membrane protein</topology>
        <orientation evidence="1">Periplasmic side</orientation>
    </subcellularLocation>
</comment>
<keyword evidence="6" id="KW-0812">Transmembrane</keyword>
<dbReference type="Pfam" id="PF03544">
    <property type="entry name" value="TonB_C"/>
    <property type="match status" value="1"/>
</dbReference>
<proteinExistence type="inferred from homology"/>
<evidence type="ECO:0000256" key="8">
    <source>
        <dbReference type="ARBA" id="ARBA00022989"/>
    </source>
</evidence>
<dbReference type="EMBL" id="BMLS01000002">
    <property type="protein sequence ID" value="GGO67654.1"/>
    <property type="molecule type" value="Genomic_DNA"/>
</dbReference>
<evidence type="ECO:0000256" key="3">
    <source>
        <dbReference type="ARBA" id="ARBA00022448"/>
    </source>
</evidence>
<name>A0A917YY37_9ALTE</name>
<keyword evidence="12" id="KW-1185">Reference proteome</keyword>
<keyword evidence="8" id="KW-1133">Transmembrane helix</keyword>
<reference evidence="11" key="2">
    <citation type="submission" date="2020-09" db="EMBL/GenBank/DDBJ databases">
        <authorList>
            <person name="Sun Q."/>
            <person name="Zhou Y."/>
        </authorList>
    </citation>
    <scope>NUCLEOTIDE SEQUENCE</scope>
    <source>
        <strain evidence="11">CGMCC 1.7086</strain>
    </source>
</reference>